<organism evidence="1 2">
    <name type="scientific">Ureibacillus endophyticus</name>
    <dbReference type="NCBI Taxonomy" id="1978490"/>
    <lineage>
        <taxon>Bacteria</taxon>
        <taxon>Bacillati</taxon>
        <taxon>Bacillota</taxon>
        <taxon>Bacilli</taxon>
        <taxon>Bacillales</taxon>
        <taxon>Caryophanaceae</taxon>
        <taxon>Ureibacillus</taxon>
    </lineage>
</organism>
<dbReference type="RefSeq" id="WP_121213869.1">
    <property type="nucleotide sequence ID" value="NZ_RBZN01000009.1"/>
</dbReference>
<dbReference type="Proteomes" id="UP000272238">
    <property type="component" value="Unassembled WGS sequence"/>
</dbReference>
<sequence>MKKVYFAILLLFIFGGGLAFIKFNPPIEIGTLGYSEDNKSVVVGIGNNGFRNLKIVEVVVNQHEKASDVKIQKSNALQGFIVTDDFRNVEAKEYVFTDMKQVSIKSGTSPSANFEKLDEGMASENDEIYGISVIHPNAIHTVHIKYKYFGMSFNETVEIL</sequence>
<evidence type="ECO:0000313" key="1">
    <source>
        <dbReference type="EMBL" id="RKQ18398.1"/>
    </source>
</evidence>
<evidence type="ECO:0000313" key="2">
    <source>
        <dbReference type="Proteomes" id="UP000272238"/>
    </source>
</evidence>
<keyword evidence="2" id="KW-1185">Reference proteome</keyword>
<dbReference type="AlphaFoldDB" id="A0A494Z764"/>
<name>A0A494Z764_9BACL</name>
<accession>A0A494Z764</accession>
<comment type="caution">
    <text evidence="1">The sequence shown here is derived from an EMBL/GenBank/DDBJ whole genome shotgun (WGS) entry which is preliminary data.</text>
</comment>
<dbReference type="OrthoDB" id="2474144at2"/>
<proteinExistence type="predicted"/>
<protein>
    <submittedName>
        <fullName evidence="1">Uncharacterized protein</fullName>
    </submittedName>
</protein>
<dbReference type="EMBL" id="RBZN01000009">
    <property type="protein sequence ID" value="RKQ18398.1"/>
    <property type="molecule type" value="Genomic_DNA"/>
</dbReference>
<reference evidence="1 2" key="1">
    <citation type="journal article" date="2016" name="Antonie Van Leeuwenhoek">
        <title>Lysinibacillus endophyticus sp. nov., an indole-3-acetic acid producing endophytic bacterium isolated from corn root (Zea mays cv. Xinken-5).</title>
        <authorList>
            <person name="Yu J."/>
            <person name="Guan X."/>
            <person name="Liu C."/>
            <person name="Xiang W."/>
            <person name="Yu Z."/>
            <person name="Liu X."/>
            <person name="Wang G."/>
        </authorList>
    </citation>
    <scope>NUCLEOTIDE SEQUENCE [LARGE SCALE GENOMIC DNA]</scope>
    <source>
        <strain evidence="1 2">DSM 100506</strain>
    </source>
</reference>
<gene>
    <name evidence="1" type="ORF">D8M03_05980</name>
</gene>